<proteinExistence type="predicted"/>
<feature type="chain" id="PRO_5014807397" description="Lipoprotein" evidence="1">
    <location>
        <begin position="24"/>
        <end position="210"/>
    </location>
</feature>
<feature type="signal peptide" evidence="1">
    <location>
        <begin position="1"/>
        <end position="23"/>
    </location>
</feature>
<keyword evidence="3" id="KW-1185">Reference proteome</keyword>
<reference evidence="2 3" key="1">
    <citation type="submission" date="2017-09" db="EMBL/GenBank/DDBJ databases">
        <title>Biodiversity and function of Thalassospira species in the particle-attached aromatic-hydrocarbon-degrading consortia from the surface seawater of the China South Sea.</title>
        <authorList>
            <person name="Dong C."/>
            <person name="Lai Q."/>
            <person name="Shao Z."/>
        </authorList>
    </citation>
    <scope>NUCLEOTIDE SEQUENCE [LARGE SCALE GENOMIC DNA]</scope>
    <source>
        <strain evidence="2 3">139Z-12</strain>
    </source>
</reference>
<dbReference type="AlphaFoldDB" id="A0A2N3L3M9"/>
<dbReference type="Proteomes" id="UP000233332">
    <property type="component" value="Unassembled WGS sequence"/>
</dbReference>
<evidence type="ECO:0000256" key="1">
    <source>
        <dbReference type="SAM" id="SignalP"/>
    </source>
</evidence>
<evidence type="ECO:0008006" key="4">
    <source>
        <dbReference type="Google" id="ProtNLM"/>
    </source>
</evidence>
<evidence type="ECO:0000313" key="3">
    <source>
        <dbReference type="Proteomes" id="UP000233332"/>
    </source>
</evidence>
<dbReference type="PROSITE" id="PS51257">
    <property type="entry name" value="PROKAR_LIPOPROTEIN"/>
    <property type="match status" value="1"/>
</dbReference>
<protein>
    <recommendedName>
        <fullName evidence="4">Lipoprotein</fullName>
    </recommendedName>
</protein>
<sequence length="210" mass="22827">MKIIRSFGVIGILLLGACSSSGSSDYQALLTNPPQTYQTLSEAVKSEETFFVEVDDWETFGVRITDPAIQQGDSLNNFKIGRTTLEADHKYWINVSSLCYECLGFRKKVMPFNAYLFDPDYQQIETIKGEIQGMGGGGGVHFVPTKAGDYYVLVAADNSRIAEKFAGQIDLTTSGVEGVSAMSGGGLIGYPVYPSPEGSLMLHVLPVEEE</sequence>
<keyword evidence="1" id="KW-0732">Signal</keyword>
<organism evidence="2 3">
    <name type="scientific">Thalassospira lohafexi</name>
    <dbReference type="NCBI Taxonomy" id="744227"/>
    <lineage>
        <taxon>Bacteria</taxon>
        <taxon>Pseudomonadati</taxon>
        <taxon>Pseudomonadota</taxon>
        <taxon>Alphaproteobacteria</taxon>
        <taxon>Rhodospirillales</taxon>
        <taxon>Thalassospiraceae</taxon>
        <taxon>Thalassospira</taxon>
    </lineage>
</organism>
<name>A0A2N3L3M9_9PROT</name>
<dbReference type="RefSeq" id="WP_101303520.1">
    <property type="nucleotide sequence ID" value="NZ_NXGX01000006.1"/>
</dbReference>
<comment type="caution">
    <text evidence="2">The sequence shown here is derived from an EMBL/GenBank/DDBJ whole genome shotgun (WGS) entry which is preliminary data.</text>
</comment>
<dbReference type="EMBL" id="NXGX01000006">
    <property type="protein sequence ID" value="PKR57336.1"/>
    <property type="molecule type" value="Genomic_DNA"/>
</dbReference>
<accession>A0A2N3L3M9</accession>
<evidence type="ECO:0000313" key="2">
    <source>
        <dbReference type="EMBL" id="PKR57336.1"/>
    </source>
</evidence>
<gene>
    <name evidence="2" type="ORF">COO92_15385</name>
</gene>